<evidence type="ECO:0000313" key="3">
    <source>
        <dbReference type="Proteomes" id="UP000239772"/>
    </source>
</evidence>
<dbReference type="OrthoDB" id="9802344at2"/>
<dbReference type="GO" id="GO:0005829">
    <property type="term" value="C:cytosol"/>
    <property type="evidence" value="ECO:0007669"/>
    <property type="project" value="TreeGrafter"/>
</dbReference>
<dbReference type="AlphaFoldDB" id="A0A2T1HPM9"/>
<sequence>MKLTAFTNYALRTLMFAALREGALSQVEEVAQAHRISRTHVVKCVHQLGRWGYLANVRGRGGGFRLARPPETITVGEVVRRTEDGLCLVDCFDPATSTCPLCGACALSRGFSEALKAFMAVLDDMTIADIARNRAALLPRLGLDDRSRPKRASLAA</sequence>
<dbReference type="InterPro" id="IPR000944">
    <property type="entry name" value="Tscrpt_reg_Rrf2"/>
</dbReference>
<dbReference type="InterPro" id="IPR036388">
    <property type="entry name" value="WH-like_DNA-bd_sf"/>
</dbReference>
<name>A0A2T1HPM9_9HYPH</name>
<reference evidence="3" key="1">
    <citation type="submission" date="2018-03" db="EMBL/GenBank/DDBJ databases">
        <authorList>
            <person name="Sun L."/>
            <person name="Liu H."/>
            <person name="Chen W."/>
            <person name="Huang K."/>
            <person name="Liu W."/>
            <person name="Gao X."/>
        </authorList>
    </citation>
    <scope>NUCLEOTIDE SEQUENCE [LARGE SCALE GENOMIC DNA]</scope>
    <source>
        <strain evidence="3">SH9</strain>
    </source>
</reference>
<protein>
    <submittedName>
        <fullName evidence="2">Rrf2 family transcriptional regulator</fullName>
    </submittedName>
</protein>
<dbReference type="GO" id="GO:0003677">
    <property type="term" value="F:DNA binding"/>
    <property type="evidence" value="ECO:0007669"/>
    <property type="project" value="UniProtKB-KW"/>
</dbReference>
<comment type="caution">
    <text evidence="2">The sequence shown here is derived from an EMBL/GenBank/DDBJ whole genome shotgun (WGS) entry which is preliminary data.</text>
</comment>
<keyword evidence="1" id="KW-0238">DNA-binding</keyword>
<dbReference type="Gene3D" id="1.10.10.10">
    <property type="entry name" value="Winged helix-like DNA-binding domain superfamily/Winged helix DNA-binding domain"/>
    <property type="match status" value="1"/>
</dbReference>
<evidence type="ECO:0000256" key="1">
    <source>
        <dbReference type="ARBA" id="ARBA00023125"/>
    </source>
</evidence>
<dbReference type="InterPro" id="IPR036390">
    <property type="entry name" value="WH_DNA-bd_sf"/>
</dbReference>
<dbReference type="PANTHER" id="PTHR33221">
    <property type="entry name" value="WINGED HELIX-TURN-HELIX TRANSCRIPTIONAL REGULATOR, RRF2 FAMILY"/>
    <property type="match status" value="1"/>
</dbReference>
<gene>
    <name evidence="2" type="ORF">SLNSH_18275</name>
</gene>
<organism evidence="2 3">
    <name type="scientific">Alsobacter soli</name>
    <dbReference type="NCBI Taxonomy" id="2109933"/>
    <lineage>
        <taxon>Bacteria</taxon>
        <taxon>Pseudomonadati</taxon>
        <taxon>Pseudomonadota</taxon>
        <taxon>Alphaproteobacteria</taxon>
        <taxon>Hyphomicrobiales</taxon>
        <taxon>Alsobacteraceae</taxon>
        <taxon>Alsobacter</taxon>
    </lineage>
</organism>
<proteinExistence type="predicted"/>
<dbReference type="PANTHER" id="PTHR33221:SF4">
    <property type="entry name" value="HTH-TYPE TRANSCRIPTIONAL REPRESSOR NSRR"/>
    <property type="match status" value="1"/>
</dbReference>
<dbReference type="NCBIfam" id="TIGR00738">
    <property type="entry name" value="rrf2_super"/>
    <property type="match status" value="1"/>
</dbReference>
<dbReference type="Pfam" id="PF02082">
    <property type="entry name" value="Rrf2"/>
    <property type="match status" value="1"/>
</dbReference>
<dbReference type="RefSeq" id="WP_106338500.1">
    <property type="nucleotide sequence ID" value="NZ_PVZS01000023.1"/>
</dbReference>
<evidence type="ECO:0000313" key="2">
    <source>
        <dbReference type="EMBL" id="PSC03586.1"/>
    </source>
</evidence>
<dbReference type="SUPFAM" id="SSF46785">
    <property type="entry name" value="Winged helix' DNA-binding domain"/>
    <property type="match status" value="1"/>
</dbReference>
<dbReference type="EMBL" id="PVZS01000023">
    <property type="protein sequence ID" value="PSC03586.1"/>
    <property type="molecule type" value="Genomic_DNA"/>
</dbReference>
<dbReference type="PROSITE" id="PS51197">
    <property type="entry name" value="HTH_RRF2_2"/>
    <property type="match status" value="1"/>
</dbReference>
<keyword evidence="3" id="KW-1185">Reference proteome</keyword>
<dbReference type="Proteomes" id="UP000239772">
    <property type="component" value="Unassembled WGS sequence"/>
</dbReference>
<dbReference type="GO" id="GO:0003700">
    <property type="term" value="F:DNA-binding transcription factor activity"/>
    <property type="evidence" value="ECO:0007669"/>
    <property type="project" value="TreeGrafter"/>
</dbReference>
<accession>A0A2T1HPM9</accession>